<evidence type="ECO:0000313" key="2">
    <source>
        <dbReference type="EMBL" id="KAF5942885.1"/>
    </source>
</evidence>
<keyword evidence="3" id="KW-1185">Reference proteome</keyword>
<gene>
    <name evidence="2" type="ORF">HYC85_020527</name>
</gene>
<reference evidence="3" key="1">
    <citation type="journal article" date="2020" name="Nat. Commun.">
        <title>Genome assembly of wild tea tree DASZ reveals pedigree and selection history of tea varieties.</title>
        <authorList>
            <person name="Zhang W."/>
            <person name="Zhang Y."/>
            <person name="Qiu H."/>
            <person name="Guo Y."/>
            <person name="Wan H."/>
            <person name="Zhang X."/>
            <person name="Scossa F."/>
            <person name="Alseekh S."/>
            <person name="Zhang Q."/>
            <person name="Wang P."/>
            <person name="Xu L."/>
            <person name="Schmidt M.H."/>
            <person name="Jia X."/>
            <person name="Li D."/>
            <person name="Zhu A."/>
            <person name="Guo F."/>
            <person name="Chen W."/>
            <person name="Ni D."/>
            <person name="Usadel B."/>
            <person name="Fernie A.R."/>
            <person name="Wen W."/>
        </authorList>
    </citation>
    <scope>NUCLEOTIDE SEQUENCE [LARGE SCALE GENOMIC DNA]</scope>
    <source>
        <strain evidence="3">cv. G240</strain>
    </source>
</reference>
<comment type="caution">
    <text evidence="2">The sequence shown here is derived from an EMBL/GenBank/DDBJ whole genome shotgun (WGS) entry which is preliminary data.</text>
</comment>
<proteinExistence type="predicted"/>
<dbReference type="Proteomes" id="UP000593564">
    <property type="component" value="Unassembled WGS sequence"/>
</dbReference>
<dbReference type="AlphaFoldDB" id="A0A7J7GRS1"/>
<name>A0A7J7GRS1_CAMSI</name>
<sequence>MSPRMVDGEDSGSGYGRCEGGGGDRLRSVEGMSSTPVRETVRKIERESARWWWQWRWWRTPSERFKSKRDRLFKNKNKKEKRV</sequence>
<dbReference type="EMBL" id="JACBKZ010000009">
    <property type="protein sequence ID" value="KAF5942885.1"/>
    <property type="molecule type" value="Genomic_DNA"/>
</dbReference>
<feature type="compositionally biased region" description="Gly residues" evidence="1">
    <location>
        <begin position="11"/>
        <end position="21"/>
    </location>
</feature>
<reference evidence="2 3" key="2">
    <citation type="submission" date="2020-07" db="EMBL/GenBank/DDBJ databases">
        <title>Genome assembly of wild tea tree DASZ reveals pedigree and selection history of tea varieties.</title>
        <authorList>
            <person name="Zhang W."/>
        </authorList>
    </citation>
    <scope>NUCLEOTIDE SEQUENCE [LARGE SCALE GENOMIC DNA]</scope>
    <source>
        <strain evidence="3">cv. G240</strain>
        <tissue evidence="2">Leaf</tissue>
    </source>
</reference>
<accession>A0A7J7GRS1</accession>
<organism evidence="2 3">
    <name type="scientific">Camellia sinensis</name>
    <name type="common">Tea plant</name>
    <name type="synonym">Thea sinensis</name>
    <dbReference type="NCBI Taxonomy" id="4442"/>
    <lineage>
        <taxon>Eukaryota</taxon>
        <taxon>Viridiplantae</taxon>
        <taxon>Streptophyta</taxon>
        <taxon>Embryophyta</taxon>
        <taxon>Tracheophyta</taxon>
        <taxon>Spermatophyta</taxon>
        <taxon>Magnoliopsida</taxon>
        <taxon>eudicotyledons</taxon>
        <taxon>Gunneridae</taxon>
        <taxon>Pentapetalae</taxon>
        <taxon>asterids</taxon>
        <taxon>Ericales</taxon>
        <taxon>Theaceae</taxon>
        <taxon>Camellia</taxon>
    </lineage>
</organism>
<protein>
    <submittedName>
        <fullName evidence="2">Uncharacterized protein</fullName>
    </submittedName>
</protein>
<evidence type="ECO:0000313" key="3">
    <source>
        <dbReference type="Proteomes" id="UP000593564"/>
    </source>
</evidence>
<feature type="region of interest" description="Disordered" evidence="1">
    <location>
        <begin position="1"/>
        <end position="39"/>
    </location>
</feature>
<evidence type="ECO:0000256" key="1">
    <source>
        <dbReference type="SAM" id="MobiDB-lite"/>
    </source>
</evidence>